<evidence type="ECO:0000259" key="2">
    <source>
        <dbReference type="Pfam" id="PF07885"/>
    </source>
</evidence>
<reference evidence="3 4" key="1">
    <citation type="submission" date="2024-07" db="EMBL/GenBank/DDBJ databases">
        <title>Novosphingobium kalidii RD2P27.</title>
        <authorList>
            <person name="Sun J.-Q."/>
        </authorList>
    </citation>
    <scope>NUCLEOTIDE SEQUENCE [LARGE SCALE GENOMIC DNA]</scope>
    <source>
        <strain evidence="3 4">RD2P27</strain>
    </source>
</reference>
<dbReference type="EMBL" id="JBEWLY010000023">
    <property type="protein sequence ID" value="MET1756739.1"/>
    <property type="molecule type" value="Genomic_DNA"/>
</dbReference>
<dbReference type="Pfam" id="PF07885">
    <property type="entry name" value="Ion_trans_2"/>
    <property type="match status" value="1"/>
</dbReference>
<dbReference type="SUPFAM" id="SSF81324">
    <property type="entry name" value="Voltage-gated potassium channels"/>
    <property type="match status" value="1"/>
</dbReference>
<keyword evidence="1" id="KW-0812">Transmembrane</keyword>
<organism evidence="3 4">
    <name type="scientific">Novosphingobium kalidii</name>
    <dbReference type="NCBI Taxonomy" id="3230299"/>
    <lineage>
        <taxon>Bacteria</taxon>
        <taxon>Pseudomonadati</taxon>
        <taxon>Pseudomonadota</taxon>
        <taxon>Alphaproteobacteria</taxon>
        <taxon>Sphingomonadales</taxon>
        <taxon>Sphingomonadaceae</taxon>
        <taxon>Novosphingobium</taxon>
    </lineage>
</organism>
<name>A0ABV2D552_9SPHN</name>
<proteinExistence type="predicted"/>
<comment type="caution">
    <text evidence="3">The sequence shown here is derived from an EMBL/GenBank/DDBJ whole genome shotgun (WGS) entry which is preliminary data.</text>
</comment>
<dbReference type="GO" id="GO:0034220">
    <property type="term" value="P:monoatomic ion transmembrane transport"/>
    <property type="evidence" value="ECO:0007669"/>
    <property type="project" value="UniProtKB-KW"/>
</dbReference>
<feature type="transmembrane region" description="Helical" evidence="1">
    <location>
        <begin position="67"/>
        <end position="89"/>
    </location>
</feature>
<keyword evidence="1" id="KW-0472">Membrane</keyword>
<dbReference type="Proteomes" id="UP001548713">
    <property type="component" value="Unassembled WGS sequence"/>
</dbReference>
<dbReference type="RefSeq" id="WP_353985228.1">
    <property type="nucleotide sequence ID" value="NZ_JBEWLY010000023.1"/>
</dbReference>
<keyword evidence="3" id="KW-0407">Ion channel</keyword>
<dbReference type="Gene3D" id="1.10.287.70">
    <property type="match status" value="1"/>
</dbReference>
<dbReference type="InterPro" id="IPR013099">
    <property type="entry name" value="K_chnl_dom"/>
</dbReference>
<gene>
    <name evidence="3" type="ORF">ABVV53_14940</name>
</gene>
<evidence type="ECO:0000313" key="3">
    <source>
        <dbReference type="EMBL" id="MET1756739.1"/>
    </source>
</evidence>
<evidence type="ECO:0000313" key="4">
    <source>
        <dbReference type="Proteomes" id="UP001548713"/>
    </source>
</evidence>
<accession>A0ABV2D552</accession>
<protein>
    <submittedName>
        <fullName evidence="3">Potassium channel family protein</fullName>
    </submittedName>
</protein>
<keyword evidence="3" id="KW-0406">Ion transport</keyword>
<keyword evidence="3" id="KW-0813">Transport</keyword>
<keyword evidence="4" id="KW-1185">Reference proteome</keyword>
<sequence length="363" mass="39610">MNALLTLAGAALILIAIADVFLTVLYARISVGFLTPRLYRATWLTLKAVAPAKEGGRNALLSYAGPLMIVETVIVWSLLIQFGFALIYWPALGSGISAASGSTSTDFSTALYFSGYSFTTLGTGDITPQTPAYRMLMIAEAWIGFSVLTLTLTYLMSVYSALVRRNTLAQILHHMTDGSGQPVRLVAGLVEGGCEGAKSQLMPIGSQILDLLESHHSYPILHYFRMRDARYATTRIAYITLESATLIHTALAPEYGSLQRSAAVSLLWGSAQDLLQQTSTCFLHGSPDEKLKRDDRETFRSALEVLSRSNIATSDDQFEAYCAARDEWFPTINAFVDLMGYRVEDIVPPTTSSSEQSHPRPGG</sequence>
<keyword evidence="1" id="KW-1133">Transmembrane helix</keyword>
<feature type="transmembrane region" description="Helical" evidence="1">
    <location>
        <begin position="141"/>
        <end position="162"/>
    </location>
</feature>
<feature type="domain" description="Potassium channel" evidence="2">
    <location>
        <begin position="89"/>
        <end position="159"/>
    </location>
</feature>
<evidence type="ECO:0000256" key="1">
    <source>
        <dbReference type="SAM" id="Phobius"/>
    </source>
</evidence>